<evidence type="ECO:0000313" key="2">
    <source>
        <dbReference type="Proteomes" id="UP000050525"/>
    </source>
</evidence>
<dbReference type="AlphaFoldDB" id="A0A151N8I2"/>
<protein>
    <submittedName>
        <fullName evidence="1">Uncharacterized protein</fullName>
    </submittedName>
</protein>
<proteinExistence type="predicted"/>
<sequence>MEEKLIRIHIISRNRGVICPSISRGLSSYFHLLAPQCLNKNLGVGRATTTSNNHWPALPCFGMGVHGSPNEDQDLTVQGAVLTQIETVSIMKTLQSNYIL</sequence>
<dbReference type="Proteomes" id="UP000050525">
    <property type="component" value="Unassembled WGS sequence"/>
</dbReference>
<gene>
    <name evidence="1" type="ORF">Y1Q_0009405</name>
</gene>
<reference evidence="1 2" key="1">
    <citation type="journal article" date="2012" name="Genome Biol.">
        <title>Sequencing three crocodilian genomes to illuminate the evolution of archosaurs and amniotes.</title>
        <authorList>
            <person name="St John J.A."/>
            <person name="Braun E.L."/>
            <person name="Isberg S.R."/>
            <person name="Miles L.G."/>
            <person name="Chong A.Y."/>
            <person name="Gongora J."/>
            <person name="Dalzell P."/>
            <person name="Moran C."/>
            <person name="Bed'hom B."/>
            <person name="Abzhanov A."/>
            <person name="Burgess S.C."/>
            <person name="Cooksey A.M."/>
            <person name="Castoe T.A."/>
            <person name="Crawford N.G."/>
            <person name="Densmore L.D."/>
            <person name="Drew J.C."/>
            <person name="Edwards S.V."/>
            <person name="Faircloth B.C."/>
            <person name="Fujita M.K."/>
            <person name="Greenwold M.J."/>
            <person name="Hoffmann F.G."/>
            <person name="Howard J.M."/>
            <person name="Iguchi T."/>
            <person name="Janes D.E."/>
            <person name="Khan S.Y."/>
            <person name="Kohno S."/>
            <person name="de Koning A.J."/>
            <person name="Lance S.L."/>
            <person name="McCarthy F.M."/>
            <person name="McCormack J.E."/>
            <person name="Merchant M.E."/>
            <person name="Peterson D.G."/>
            <person name="Pollock D.D."/>
            <person name="Pourmand N."/>
            <person name="Raney B.J."/>
            <person name="Roessler K.A."/>
            <person name="Sanford J.R."/>
            <person name="Sawyer R.H."/>
            <person name="Schmidt C.J."/>
            <person name="Triplett E.W."/>
            <person name="Tuberville T.D."/>
            <person name="Venegas-Anaya M."/>
            <person name="Howard J.T."/>
            <person name="Jarvis E.D."/>
            <person name="Guillette L.J.Jr."/>
            <person name="Glenn T.C."/>
            <person name="Green R.E."/>
            <person name="Ray D.A."/>
        </authorList>
    </citation>
    <scope>NUCLEOTIDE SEQUENCE [LARGE SCALE GENOMIC DNA]</scope>
    <source>
        <strain evidence="1">KSC_2009_1</strain>
    </source>
</reference>
<name>A0A151N8I2_ALLMI</name>
<organism evidence="1 2">
    <name type="scientific">Alligator mississippiensis</name>
    <name type="common">American alligator</name>
    <dbReference type="NCBI Taxonomy" id="8496"/>
    <lineage>
        <taxon>Eukaryota</taxon>
        <taxon>Metazoa</taxon>
        <taxon>Chordata</taxon>
        <taxon>Craniata</taxon>
        <taxon>Vertebrata</taxon>
        <taxon>Euteleostomi</taxon>
        <taxon>Archelosauria</taxon>
        <taxon>Archosauria</taxon>
        <taxon>Crocodylia</taxon>
        <taxon>Alligatoridae</taxon>
        <taxon>Alligatorinae</taxon>
        <taxon>Alligator</taxon>
    </lineage>
</organism>
<accession>A0A151N8I2</accession>
<evidence type="ECO:0000313" key="1">
    <source>
        <dbReference type="EMBL" id="KYO32825.1"/>
    </source>
</evidence>
<comment type="caution">
    <text evidence="1">The sequence shown here is derived from an EMBL/GenBank/DDBJ whole genome shotgun (WGS) entry which is preliminary data.</text>
</comment>
<keyword evidence="2" id="KW-1185">Reference proteome</keyword>
<dbReference type="EMBL" id="AKHW03003879">
    <property type="protein sequence ID" value="KYO32825.1"/>
    <property type="molecule type" value="Genomic_DNA"/>
</dbReference>